<sequence>MIYYARKIAKHKLAEEFARQAGLYDVAKRYAQKAIEYKAAEDRARESTKPGAVEKYARMFVKQEESEVDAWDSGLSNFRSQVSHGRYYKRRRVFEDAIEKEIRDVVNETEDREITEQIAREVEEQENRLHKAG</sequence>
<dbReference type="EMBL" id="PQXN01000081">
    <property type="protein sequence ID" value="TGO56199.1"/>
    <property type="molecule type" value="Genomic_DNA"/>
</dbReference>
<organism evidence="1 2">
    <name type="scientific">Botryotinia convoluta</name>
    <dbReference type="NCBI Taxonomy" id="54673"/>
    <lineage>
        <taxon>Eukaryota</taxon>
        <taxon>Fungi</taxon>
        <taxon>Dikarya</taxon>
        <taxon>Ascomycota</taxon>
        <taxon>Pezizomycotina</taxon>
        <taxon>Leotiomycetes</taxon>
        <taxon>Helotiales</taxon>
        <taxon>Sclerotiniaceae</taxon>
        <taxon>Botryotinia</taxon>
    </lineage>
</organism>
<evidence type="ECO:0000313" key="1">
    <source>
        <dbReference type="EMBL" id="TGO56199.1"/>
    </source>
</evidence>
<keyword evidence="2" id="KW-1185">Reference proteome</keyword>
<name>A0A4Z1I3F3_9HELO</name>
<dbReference type="AlphaFoldDB" id="A0A4Z1I3F3"/>
<evidence type="ECO:0000313" key="2">
    <source>
        <dbReference type="Proteomes" id="UP000297527"/>
    </source>
</evidence>
<accession>A0A4Z1I3F3</accession>
<gene>
    <name evidence="1" type="ORF">BCON_0081g00430</name>
</gene>
<protein>
    <submittedName>
        <fullName evidence="1">Uncharacterized protein</fullName>
    </submittedName>
</protein>
<dbReference type="Proteomes" id="UP000297527">
    <property type="component" value="Unassembled WGS sequence"/>
</dbReference>
<comment type="caution">
    <text evidence="1">The sequence shown here is derived from an EMBL/GenBank/DDBJ whole genome shotgun (WGS) entry which is preliminary data.</text>
</comment>
<proteinExistence type="predicted"/>
<reference evidence="1 2" key="1">
    <citation type="submission" date="2017-12" db="EMBL/GenBank/DDBJ databases">
        <title>Comparative genomics of Botrytis spp.</title>
        <authorList>
            <person name="Valero-Jimenez C.A."/>
            <person name="Tapia P."/>
            <person name="Veloso J."/>
            <person name="Silva-Moreno E."/>
            <person name="Staats M."/>
            <person name="Valdes J.H."/>
            <person name="Van Kan J.A.L."/>
        </authorList>
    </citation>
    <scope>NUCLEOTIDE SEQUENCE [LARGE SCALE GENOMIC DNA]</scope>
    <source>
        <strain evidence="1 2">MUCL11595</strain>
    </source>
</reference>